<evidence type="ECO:0000313" key="6">
    <source>
        <dbReference type="Proteomes" id="UP000292424"/>
    </source>
</evidence>
<dbReference type="InterPro" id="IPR037923">
    <property type="entry name" value="HTH-like"/>
</dbReference>
<evidence type="ECO:0000256" key="1">
    <source>
        <dbReference type="ARBA" id="ARBA00023015"/>
    </source>
</evidence>
<dbReference type="SUPFAM" id="SSF51215">
    <property type="entry name" value="Regulatory protein AraC"/>
    <property type="match status" value="1"/>
</dbReference>
<dbReference type="OrthoDB" id="1007667at2"/>
<evidence type="ECO:0000259" key="4">
    <source>
        <dbReference type="PROSITE" id="PS01124"/>
    </source>
</evidence>
<keyword evidence="3" id="KW-0804">Transcription</keyword>
<accession>A0A5P2G0Y7</accession>
<dbReference type="SMART" id="SM00342">
    <property type="entry name" value="HTH_ARAC"/>
    <property type="match status" value="1"/>
</dbReference>
<dbReference type="Gene3D" id="1.10.10.60">
    <property type="entry name" value="Homeodomain-like"/>
    <property type="match status" value="1"/>
</dbReference>
<evidence type="ECO:0000256" key="3">
    <source>
        <dbReference type="ARBA" id="ARBA00023163"/>
    </source>
</evidence>
<gene>
    <name evidence="5" type="ORF">E0W69_006510</name>
</gene>
<proteinExistence type="predicted"/>
<dbReference type="PANTHER" id="PTHR43280">
    <property type="entry name" value="ARAC-FAMILY TRANSCRIPTIONAL REGULATOR"/>
    <property type="match status" value="1"/>
</dbReference>
<dbReference type="EMBL" id="CP044016">
    <property type="protein sequence ID" value="QES88328.1"/>
    <property type="molecule type" value="Genomic_DNA"/>
</dbReference>
<sequence length="310" mass="35901">MKEKFNKIPQYSITNFRHVHRLTYTSSSFGNNIPDKTRLVEGFEIYSGEGMVHTKGPLKSNFYRMGITVNGSLDMGIGLNKYNHQPGTLSFTFPNQVFSTYNVSDDITGYYLFFSDTFLSDIIPSVKIVDEFPFFYISGTAAFQITNEELEKILVIVNNINLELDQHQTGRDTAIKMYLYLMLLEAKRSYERQKLEDNEYCSYDNYKLFNRFIKLVNEYFLTKRLVKEYAQMLGVGANHLNRIVKENMGITASKAIKEMILQEAKSLLKYTDNSVAEIAYQLDFSDPTSFNRFFKDGTNETPLVYRSKNT</sequence>
<evidence type="ECO:0000313" key="5">
    <source>
        <dbReference type="EMBL" id="QES88328.1"/>
    </source>
</evidence>
<protein>
    <submittedName>
        <fullName evidence="5">Helix-turn-helix domain-containing protein</fullName>
    </submittedName>
</protein>
<dbReference type="AlphaFoldDB" id="A0A5P2G0Y7"/>
<reference evidence="5 6" key="1">
    <citation type="submission" date="2019-09" db="EMBL/GenBank/DDBJ databases">
        <title>Complete genome sequence of Arachidicoccus sp. B3-10 isolated from apple orchard soil.</title>
        <authorList>
            <person name="Kim H.S."/>
            <person name="Han K.-I."/>
            <person name="Suh M.K."/>
            <person name="Lee K.C."/>
            <person name="Eom M.K."/>
            <person name="Kim J.-S."/>
            <person name="Kang S.W."/>
            <person name="Sin Y."/>
            <person name="Lee J.-S."/>
        </authorList>
    </citation>
    <scope>NUCLEOTIDE SEQUENCE [LARGE SCALE GENOMIC DNA]</scope>
    <source>
        <strain evidence="5 6">B3-10</strain>
    </source>
</reference>
<dbReference type="GO" id="GO:0043565">
    <property type="term" value="F:sequence-specific DNA binding"/>
    <property type="evidence" value="ECO:0007669"/>
    <property type="project" value="InterPro"/>
</dbReference>
<dbReference type="InterPro" id="IPR009057">
    <property type="entry name" value="Homeodomain-like_sf"/>
</dbReference>
<dbReference type="GO" id="GO:0003700">
    <property type="term" value="F:DNA-binding transcription factor activity"/>
    <property type="evidence" value="ECO:0007669"/>
    <property type="project" value="InterPro"/>
</dbReference>
<evidence type="ECO:0000256" key="2">
    <source>
        <dbReference type="ARBA" id="ARBA00023125"/>
    </source>
</evidence>
<keyword evidence="2" id="KW-0238">DNA-binding</keyword>
<dbReference type="KEGG" id="arac:E0W69_006510"/>
<keyword evidence="1" id="KW-0805">Transcription regulation</keyword>
<dbReference type="InterPro" id="IPR018060">
    <property type="entry name" value="HTH_AraC"/>
</dbReference>
<dbReference type="RefSeq" id="WP_131329216.1">
    <property type="nucleotide sequence ID" value="NZ_CP044016.1"/>
</dbReference>
<organism evidence="5 6">
    <name type="scientific">Rhizosphaericola mali</name>
    <dbReference type="NCBI Taxonomy" id="2545455"/>
    <lineage>
        <taxon>Bacteria</taxon>
        <taxon>Pseudomonadati</taxon>
        <taxon>Bacteroidota</taxon>
        <taxon>Chitinophagia</taxon>
        <taxon>Chitinophagales</taxon>
        <taxon>Chitinophagaceae</taxon>
        <taxon>Rhizosphaericola</taxon>
    </lineage>
</organism>
<dbReference type="PANTHER" id="PTHR43280:SF32">
    <property type="entry name" value="TRANSCRIPTIONAL REGULATORY PROTEIN"/>
    <property type="match status" value="1"/>
</dbReference>
<feature type="domain" description="HTH araC/xylS-type" evidence="4">
    <location>
        <begin position="210"/>
        <end position="308"/>
    </location>
</feature>
<dbReference type="Pfam" id="PF12833">
    <property type="entry name" value="HTH_18"/>
    <property type="match status" value="1"/>
</dbReference>
<dbReference type="SUPFAM" id="SSF46689">
    <property type="entry name" value="Homeodomain-like"/>
    <property type="match status" value="1"/>
</dbReference>
<dbReference type="PROSITE" id="PS01124">
    <property type="entry name" value="HTH_ARAC_FAMILY_2"/>
    <property type="match status" value="1"/>
</dbReference>
<keyword evidence="6" id="KW-1185">Reference proteome</keyword>
<dbReference type="Proteomes" id="UP000292424">
    <property type="component" value="Chromosome"/>
</dbReference>
<name>A0A5P2G0Y7_9BACT</name>